<evidence type="ECO:0000256" key="3">
    <source>
        <dbReference type="SAM" id="SignalP"/>
    </source>
</evidence>
<evidence type="ECO:0000256" key="2">
    <source>
        <dbReference type="SAM" id="Phobius"/>
    </source>
</evidence>
<accession>A0A6N7KK64</accession>
<comment type="caution">
    <text evidence="4">The sequence shown here is derived from an EMBL/GenBank/DDBJ whole genome shotgun (WGS) entry which is preliminary data.</text>
</comment>
<reference evidence="4 5" key="1">
    <citation type="submission" date="2019-09" db="EMBL/GenBank/DDBJ databases">
        <title>Genome Sequences of Streptomyces kaniharaensis ATCC 21070.</title>
        <authorList>
            <person name="Zhu W."/>
            <person name="De Crecy-Lagard V."/>
            <person name="Richards N.G."/>
        </authorList>
    </citation>
    <scope>NUCLEOTIDE SEQUENCE [LARGE SCALE GENOMIC DNA]</scope>
    <source>
        <strain evidence="4 5">SF-557</strain>
    </source>
</reference>
<feature type="transmembrane region" description="Helical" evidence="2">
    <location>
        <begin position="308"/>
        <end position="329"/>
    </location>
</feature>
<sequence>MSRPTIRTVRRAARVTVRAAAVTTAILVSIQCGNLSAYAADGDGIAGYPSAQQVLQSNQVRDTVSRFLVSAVQANPGSPSAAADGGAVGAPGNTPAAVAAPPRFDLKDPVPMFELSPDFVTGKAQATPQTALRLTYLASRVTASDGHQAAVLLAPQGNPATAQGDGQHNVGAEGWQLAGIRDGDTELGLAERGTPQARTFTEPQIHAWYRLTADGAVEPLNEEATTSLGGQRSMPLAAYQKLVATRYADKLPGSEYDRKGLAGGFAGLTDGQADNQADNQADGQADYQASDRAAQVAAGTGERAAEHAWQPVAVTGAAALAAVGAAALYTRRRRTSTTR</sequence>
<keyword evidence="5" id="KW-1185">Reference proteome</keyword>
<gene>
    <name evidence="4" type="ORF">F7Q99_02295</name>
</gene>
<evidence type="ECO:0000313" key="5">
    <source>
        <dbReference type="Proteomes" id="UP000450000"/>
    </source>
</evidence>
<dbReference type="OrthoDB" id="3470164at2"/>
<name>A0A6N7KK64_9ACTN</name>
<evidence type="ECO:0000313" key="4">
    <source>
        <dbReference type="EMBL" id="MQS11145.1"/>
    </source>
</evidence>
<organism evidence="4 5">
    <name type="scientific">Streptomyces kaniharaensis</name>
    <dbReference type="NCBI Taxonomy" id="212423"/>
    <lineage>
        <taxon>Bacteria</taxon>
        <taxon>Bacillati</taxon>
        <taxon>Actinomycetota</taxon>
        <taxon>Actinomycetes</taxon>
        <taxon>Kitasatosporales</taxon>
        <taxon>Streptomycetaceae</taxon>
        <taxon>Streptomyces</taxon>
    </lineage>
</organism>
<feature type="chain" id="PRO_5026805294" evidence="3">
    <location>
        <begin position="40"/>
        <end position="339"/>
    </location>
</feature>
<keyword evidence="3" id="KW-0732">Signal</keyword>
<dbReference type="EMBL" id="WBOF01000001">
    <property type="protein sequence ID" value="MQS11145.1"/>
    <property type="molecule type" value="Genomic_DNA"/>
</dbReference>
<proteinExistence type="predicted"/>
<protein>
    <submittedName>
        <fullName evidence="4">Uncharacterized protein</fullName>
    </submittedName>
</protein>
<feature type="compositionally biased region" description="Polar residues" evidence="1">
    <location>
        <begin position="272"/>
        <end position="282"/>
    </location>
</feature>
<dbReference type="Proteomes" id="UP000450000">
    <property type="component" value="Unassembled WGS sequence"/>
</dbReference>
<keyword evidence="2" id="KW-0812">Transmembrane</keyword>
<feature type="region of interest" description="Disordered" evidence="1">
    <location>
        <begin position="271"/>
        <end position="294"/>
    </location>
</feature>
<keyword evidence="2" id="KW-1133">Transmembrane helix</keyword>
<keyword evidence="2" id="KW-0472">Membrane</keyword>
<dbReference type="AlphaFoldDB" id="A0A6N7KK64"/>
<dbReference type="RefSeq" id="WP_153459843.1">
    <property type="nucleotide sequence ID" value="NZ_WBOF01000001.1"/>
</dbReference>
<feature type="signal peptide" evidence="3">
    <location>
        <begin position="1"/>
        <end position="39"/>
    </location>
</feature>
<evidence type="ECO:0000256" key="1">
    <source>
        <dbReference type="SAM" id="MobiDB-lite"/>
    </source>
</evidence>